<organism evidence="2 3">
    <name type="scientific">Methylovulum psychrotolerans</name>
    <dbReference type="NCBI Taxonomy" id="1704499"/>
    <lineage>
        <taxon>Bacteria</taxon>
        <taxon>Pseudomonadati</taxon>
        <taxon>Pseudomonadota</taxon>
        <taxon>Gammaproteobacteria</taxon>
        <taxon>Methylococcales</taxon>
        <taxon>Methylococcaceae</taxon>
        <taxon>Methylovulum</taxon>
    </lineage>
</organism>
<protein>
    <submittedName>
        <fullName evidence="2">Uncharacterized protein</fullName>
    </submittedName>
</protein>
<comment type="caution">
    <text evidence="2">The sequence shown here is derived from an EMBL/GenBank/DDBJ whole genome shotgun (WGS) entry which is preliminary data.</text>
</comment>
<evidence type="ECO:0000313" key="3">
    <source>
        <dbReference type="Proteomes" id="UP000237423"/>
    </source>
</evidence>
<keyword evidence="1" id="KW-0472">Membrane</keyword>
<keyword evidence="1" id="KW-1133">Transmembrane helix</keyword>
<dbReference type="Proteomes" id="UP000237423">
    <property type="component" value="Unassembled WGS sequence"/>
</dbReference>
<proteinExistence type="predicted"/>
<sequence length="136" mass="14946">MAYKKLLHLLIIGEFASILLAIFIAFQFPQLLPPALQDYLATEAFSGGLLIMALLLLLGLIVSYIGLWRTKPWGRLLYTATALGMEFVSFNSATIMSGLETVFNDLFLISMGGILTLIWATELRHDFVAADTSSDG</sequence>
<feature type="transmembrane region" description="Helical" evidence="1">
    <location>
        <begin position="7"/>
        <end position="28"/>
    </location>
</feature>
<evidence type="ECO:0000256" key="1">
    <source>
        <dbReference type="SAM" id="Phobius"/>
    </source>
</evidence>
<dbReference type="RefSeq" id="WP_103974141.1">
    <property type="nucleotide sequence ID" value="NZ_PGFZ01000003.1"/>
</dbReference>
<feature type="transmembrane region" description="Helical" evidence="1">
    <location>
        <begin position="48"/>
        <end position="67"/>
    </location>
</feature>
<dbReference type="EMBL" id="PGFZ01000003">
    <property type="protein sequence ID" value="POZ52524.1"/>
    <property type="molecule type" value="Genomic_DNA"/>
</dbReference>
<keyword evidence="1" id="KW-0812">Transmembrane</keyword>
<gene>
    <name evidence="2" type="ORF">AADEFJLK_02008</name>
</gene>
<feature type="transmembrane region" description="Helical" evidence="1">
    <location>
        <begin position="102"/>
        <end position="120"/>
    </location>
</feature>
<reference evidence="2 3" key="1">
    <citation type="submission" date="2017-11" db="EMBL/GenBank/DDBJ databases">
        <title>Draft Genome Sequence of Methylobacter psychrotolerans Sph1T, an Obligate Methanotroph from Low-Temperature Environments.</title>
        <authorList>
            <person name="Oshkin I.Y."/>
            <person name="Miroshnikov K."/>
            <person name="Belova S.E."/>
            <person name="Korzhenkov A."/>
            <person name="Toshchakov S.V."/>
            <person name="Dedysh S.N."/>
        </authorList>
    </citation>
    <scope>NUCLEOTIDE SEQUENCE [LARGE SCALE GENOMIC DNA]</scope>
    <source>
        <strain evidence="2 3">Sph1</strain>
    </source>
</reference>
<dbReference type="AlphaFoldDB" id="A0A2S5CP00"/>
<evidence type="ECO:0000313" key="2">
    <source>
        <dbReference type="EMBL" id="POZ52524.1"/>
    </source>
</evidence>
<accession>A0A2S5CP00</accession>
<name>A0A2S5CP00_9GAMM</name>